<keyword evidence="3" id="KW-1185">Reference proteome</keyword>
<dbReference type="SUPFAM" id="SSF46689">
    <property type="entry name" value="Homeodomain-like"/>
    <property type="match status" value="1"/>
</dbReference>
<evidence type="ECO:0000256" key="2">
    <source>
        <dbReference type="SAM" id="MobiDB-lite"/>
    </source>
</evidence>
<evidence type="ECO:0000313" key="3">
    <source>
        <dbReference type="Proteomes" id="UP000694846"/>
    </source>
</evidence>
<dbReference type="GeneID" id="112693238"/>
<dbReference type="OrthoDB" id="9909311at2759"/>
<dbReference type="InterPro" id="IPR009057">
    <property type="entry name" value="Homeodomain-like_sf"/>
</dbReference>
<proteinExistence type="predicted"/>
<dbReference type="Proteomes" id="UP000694846">
    <property type="component" value="Unplaced"/>
</dbReference>
<name>A0A8B8GL77_9HEMI</name>
<comment type="subcellular location">
    <subcellularLocation>
        <location evidence="1">Nucleus</location>
    </subcellularLocation>
</comment>
<dbReference type="PANTHER" id="PTHR19303">
    <property type="entry name" value="TRANSPOSON"/>
    <property type="match status" value="1"/>
</dbReference>
<dbReference type="InterPro" id="IPR050863">
    <property type="entry name" value="CenT-Element_Derived"/>
</dbReference>
<evidence type="ECO:0000256" key="1">
    <source>
        <dbReference type="ARBA" id="ARBA00004123"/>
    </source>
</evidence>
<dbReference type="GO" id="GO:0005634">
    <property type="term" value="C:nucleus"/>
    <property type="evidence" value="ECO:0007669"/>
    <property type="project" value="UniProtKB-SubCell"/>
</dbReference>
<sequence length="233" mass="26825">MTKDIRRTFSKTSDGALVDKVTFEWFCRARSYNLPVSGPLLQEKGRKVANEVCLESFKASNDYEPKNMFNCDETGLFFRALPDKTLCLKNEICRGGKKAKDCLTALFNIKPETVKNCFKKSGFFSSDTAEYVIEHDNVTNLNIFSELVPSTVANEDYISIDNNILTKDNTLIISDLVNCNLDNLSEKETDLPEEGEEQEEEEYESIYNPTFEERTYPKKKKERNTQFPNEKLR</sequence>
<dbReference type="AlphaFoldDB" id="A0A8B8GL77"/>
<gene>
    <name evidence="4" type="primary">LOC112693238</name>
</gene>
<feature type="region of interest" description="Disordered" evidence="2">
    <location>
        <begin position="186"/>
        <end position="233"/>
    </location>
</feature>
<dbReference type="RefSeq" id="XP_025424004.1">
    <property type="nucleotide sequence ID" value="XM_025568219.1"/>
</dbReference>
<reference evidence="4" key="1">
    <citation type="submission" date="2025-08" db="UniProtKB">
        <authorList>
            <consortium name="RefSeq"/>
        </authorList>
    </citation>
    <scope>IDENTIFICATION</scope>
    <source>
        <tissue evidence="4">Whole body</tissue>
    </source>
</reference>
<dbReference type="PANTHER" id="PTHR19303:SF73">
    <property type="entry name" value="PROTEIN PDC2"/>
    <property type="match status" value="1"/>
</dbReference>
<accession>A0A8B8GL77</accession>
<dbReference type="GO" id="GO:0003677">
    <property type="term" value="F:DNA binding"/>
    <property type="evidence" value="ECO:0007669"/>
    <property type="project" value="TreeGrafter"/>
</dbReference>
<dbReference type="Gene3D" id="1.10.10.60">
    <property type="entry name" value="Homeodomain-like"/>
    <property type="match status" value="1"/>
</dbReference>
<feature type="compositionally biased region" description="Acidic residues" evidence="2">
    <location>
        <begin position="191"/>
        <end position="204"/>
    </location>
</feature>
<organism evidence="3 4">
    <name type="scientific">Sipha flava</name>
    <name type="common">yellow sugarcane aphid</name>
    <dbReference type="NCBI Taxonomy" id="143950"/>
    <lineage>
        <taxon>Eukaryota</taxon>
        <taxon>Metazoa</taxon>
        <taxon>Ecdysozoa</taxon>
        <taxon>Arthropoda</taxon>
        <taxon>Hexapoda</taxon>
        <taxon>Insecta</taxon>
        <taxon>Pterygota</taxon>
        <taxon>Neoptera</taxon>
        <taxon>Paraneoptera</taxon>
        <taxon>Hemiptera</taxon>
        <taxon>Sternorrhyncha</taxon>
        <taxon>Aphidomorpha</taxon>
        <taxon>Aphidoidea</taxon>
        <taxon>Aphididae</taxon>
        <taxon>Sipha</taxon>
    </lineage>
</organism>
<protein>
    <submittedName>
        <fullName evidence="4">Uncharacterized protein LOC112693238</fullName>
    </submittedName>
</protein>
<evidence type="ECO:0000313" key="4">
    <source>
        <dbReference type="RefSeq" id="XP_025424004.1"/>
    </source>
</evidence>